<dbReference type="PANTHER" id="PTHR35372:SF2">
    <property type="entry name" value="SF3 HELICASE DOMAIN-CONTAINING PROTEIN"/>
    <property type="match status" value="1"/>
</dbReference>
<dbReference type="InterPro" id="IPR045455">
    <property type="entry name" value="NrS-1_pol-like_helicase"/>
</dbReference>
<evidence type="ECO:0000256" key="3">
    <source>
        <dbReference type="ARBA" id="ARBA00022840"/>
    </source>
</evidence>
<organism evidence="5 6">
    <name type="scientific">Gemella sanguinis</name>
    <dbReference type="NCBI Taxonomy" id="84135"/>
    <lineage>
        <taxon>Bacteria</taxon>
        <taxon>Bacillati</taxon>
        <taxon>Bacillota</taxon>
        <taxon>Bacilli</taxon>
        <taxon>Bacillales</taxon>
        <taxon>Gemellaceae</taxon>
        <taxon>Gemella</taxon>
    </lineage>
</organism>
<dbReference type="GO" id="GO:0005524">
    <property type="term" value="F:ATP binding"/>
    <property type="evidence" value="ECO:0007669"/>
    <property type="project" value="UniProtKB-KW"/>
</dbReference>
<accession>A0A2N6SG69</accession>
<dbReference type="NCBIfam" id="TIGR01613">
    <property type="entry name" value="primase_Cterm"/>
    <property type="match status" value="1"/>
</dbReference>
<evidence type="ECO:0000256" key="1">
    <source>
        <dbReference type="ARBA" id="ARBA00022741"/>
    </source>
</evidence>
<dbReference type="Pfam" id="PF19263">
    <property type="entry name" value="DUF5906"/>
    <property type="match status" value="1"/>
</dbReference>
<dbReference type="Pfam" id="PF08706">
    <property type="entry name" value="D5_N"/>
    <property type="match status" value="1"/>
</dbReference>
<dbReference type="PANTHER" id="PTHR35372">
    <property type="entry name" value="ATP BINDING PROTEIN-RELATED"/>
    <property type="match status" value="1"/>
</dbReference>
<dbReference type="EMBL" id="PNGT01000002">
    <property type="protein sequence ID" value="PMC52935.1"/>
    <property type="molecule type" value="Genomic_DNA"/>
</dbReference>
<dbReference type="SUPFAM" id="SSF52540">
    <property type="entry name" value="P-loop containing nucleoside triphosphate hydrolases"/>
    <property type="match status" value="1"/>
</dbReference>
<dbReference type="OrthoDB" id="9763644at2"/>
<keyword evidence="1" id="KW-0547">Nucleotide-binding</keyword>
<gene>
    <name evidence="5" type="ORF">CJ218_03315</name>
</gene>
<comment type="caution">
    <text evidence="5">The sequence shown here is derived from an EMBL/GenBank/DDBJ whole genome shotgun (WGS) entry which is preliminary data.</text>
</comment>
<dbReference type="GO" id="GO:0016787">
    <property type="term" value="F:hydrolase activity"/>
    <property type="evidence" value="ECO:0007669"/>
    <property type="project" value="UniProtKB-KW"/>
</dbReference>
<proteinExistence type="predicted"/>
<feature type="domain" description="SF3 helicase" evidence="4">
    <location>
        <begin position="467"/>
        <end position="626"/>
    </location>
</feature>
<dbReference type="InterPro" id="IPR027417">
    <property type="entry name" value="P-loop_NTPase"/>
</dbReference>
<dbReference type="PROSITE" id="PS51206">
    <property type="entry name" value="SF3_HELICASE_1"/>
    <property type="match status" value="1"/>
</dbReference>
<sequence length="749" mass="86312">MRLTIHRSNFQGNAKNCIYDIKCLIENMEQLKEVVRFDHVCANFKNNYRNKDNFLECDCDVFDCDNEHSDNPNDWIYPEDYEYLLEGASHIVVPSRNDNKEKNGKVARPRHHVYIPHRLFLTSDECEIFKKQVYEKYNFFDKNALDCSRFIFGNITDEFIWFEGEKNLDEILGVADAFTLLELKDHAPVIEQGSRNSTMSHLAGKIIKRYGATDESYSMYLEQASKCTPPLDDSELNSIWYSATKFGKKIASQEGYIKPEDYNQKFKFKPTDYSDVGQAIVLSREFQDRIKYSPATDYLVYNGSYWEESVPNAQAVAHDLTELQLKEAHDEINLCLKQLTDAGVMPMITSLGMKKVKENLDDNQRRIVEKYEQVLAYEKYAIKRRDSKNIWSTLKEVRPLIQIEPTSLDRDEFLLNTPSKTYNLKTGLSKEHDYNDFISKQTSIDPSFKGKKLWEEALRTFFLSDEELIKYVQKIVGLAVVGKVYVEALIISYGEGSNGKSTFWNVVARVLGSYSGNISADMLTVGCRRNVKPELAEAKGKRLLIAAELEEGMRMNTSNVKQLCSTDEIFAEKKFKSPFSYVPSHTLVLYTNHLPKVGAIDNGTWRRLIVIPFNAQIKGKGDIKNYADYLYENAGGAILEWILTGSKEVIEANFKLEKPKVVKDAIEKYKEDNNWLGEFLEECCEIDISYTEKSGLLYSEYRAFCMRTGAFTRSTTDFYNALLSEGFRKRKMTKGSFIYGLKLKSDFLE</sequence>
<dbReference type="AlphaFoldDB" id="A0A2N6SG69"/>
<dbReference type="InterPro" id="IPR014820">
    <property type="entry name" value="PriCT_1"/>
</dbReference>
<dbReference type="STRING" id="84135.GCA_001052115_00748"/>
<dbReference type="InterPro" id="IPR014015">
    <property type="entry name" value="Helicase_SF3_DNA-vir"/>
</dbReference>
<evidence type="ECO:0000259" key="4">
    <source>
        <dbReference type="PROSITE" id="PS51206"/>
    </source>
</evidence>
<keyword evidence="3" id="KW-0067">ATP-binding</keyword>
<reference evidence="5 6" key="1">
    <citation type="submission" date="2017-09" db="EMBL/GenBank/DDBJ databases">
        <title>Bacterial strain isolated from the female urinary microbiota.</title>
        <authorList>
            <person name="Thomas-White K."/>
            <person name="Kumar N."/>
            <person name="Forster S."/>
            <person name="Putonti C."/>
            <person name="Lawley T."/>
            <person name="Wolfe A.J."/>
        </authorList>
    </citation>
    <scope>NUCLEOTIDE SEQUENCE [LARGE SCALE GENOMIC DNA]</scope>
    <source>
        <strain evidence="5 6">UMB0186</strain>
    </source>
</reference>
<evidence type="ECO:0000313" key="5">
    <source>
        <dbReference type="EMBL" id="PMC52935.1"/>
    </source>
</evidence>
<dbReference type="SMART" id="SM00942">
    <property type="entry name" value="PriCT_1"/>
    <property type="match status" value="1"/>
</dbReference>
<name>A0A2N6SG69_9BACL</name>
<dbReference type="RefSeq" id="WP_102189613.1">
    <property type="nucleotide sequence ID" value="NZ_PNGT01000002.1"/>
</dbReference>
<evidence type="ECO:0000256" key="2">
    <source>
        <dbReference type="ARBA" id="ARBA00022801"/>
    </source>
</evidence>
<protein>
    <submittedName>
        <fullName evidence="5">DNA primase</fullName>
    </submittedName>
</protein>
<dbReference type="InterPro" id="IPR014818">
    <property type="entry name" value="Phage/plasmid_primase_P4_C"/>
</dbReference>
<dbReference type="SMART" id="SM00885">
    <property type="entry name" value="D5_N"/>
    <property type="match status" value="1"/>
</dbReference>
<dbReference type="Proteomes" id="UP000235670">
    <property type="component" value="Unassembled WGS sequence"/>
</dbReference>
<dbReference type="Gene3D" id="3.40.50.300">
    <property type="entry name" value="P-loop containing nucleotide triphosphate hydrolases"/>
    <property type="match status" value="1"/>
</dbReference>
<dbReference type="InterPro" id="IPR051620">
    <property type="entry name" value="ORF904-like_C"/>
</dbReference>
<evidence type="ECO:0000313" key="6">
    <source>
        <dbReference type="Proteomes" id="UP000235670"/>
    </source>
</evidence>
<keyword evidence="2" id="KW-0378">Hydrolase</keyword>
<dbReference type="InterPro" id="IPR006500">
    <property type="entry name" value="Helicase_put_C_phage/plasmid"/>
</dbReference>